<comment type="caution">
    <text evidence="2">The sequence shown here is derived from an EMBL/GenBank/DDBJ whole genome shotgun (WGS) entry which is preliminary data.</text>
</comment>
<dbReference type="Gene3D" id="3.30.750.70">
    <property type="entry name" value="4-hydroxybutyrate coenzyme like domains"/>
    <property type="match status" value="1"/>
</dbReference>
<sequence>MDKIGANIAGLIEDGATLQMGQGKIPNAILKCLFDKKDLGIHTEVFSDNLLPLIEAGVINGARKSINKGKIISTFIQGTRKLYDFADGNDMIQLHPVDYTNHVGVISQNDNMVAINSAIEVDLTGQVAADSMGMTLFSGIGGQLDFIRGAALAKNGKPIIALPATAKKGTVSRIVARMQAGTPIATPRNDIFYVVTEYGVAELFGKCLRDRAKALIQIAAPQFREDLERDFYGLYQKSGI</sequence>
<organism evidence="2">
    <name type="scientific">bioreactor metagenome</name>
    <dbReference type="NCBI Taxonomy" id="1076179"/>
    <lineage>
        <taxon>unclassified sequences</taxon>
        <taxon>metagenomes</taxon>
        <taxon>ecological metagenomes</taxon>
    </lineage>
</organism>
<dbReference type="InterPro" id="IPR026888">
    <property type="entry name" value="AcetylCoA_hyd_C"/>
</dbReference>
<dbReference type="InterPro" id="IPR046433">
    <property type="entry name" value="ActCoA_hydro"/>
</dbReference>
<dbReference type="PANTHER" id="PTHR21432:SF20">
    <property type="entry name" value="ACETYL-COA HYDROLASE"/>
    <property type="match status" value="1"/>
</dbReference>
<name>A0A645EM02_9ZZZZ</name>
<evidence type="ECO:0000313" key="2">
    <source>
        <dbReference type="EMBL" id="MPN03045.1"/>
    </source>
</evidence>
<dbReference type="GO" id="GO:0008775">
    <property type="term" value="F:acetate CoA-transferase activity"/>
    <property type="evidence" value="ECO:0007669"/>
    <property type="project" value="InterPro"/>
</dbReference>
<dbReference type="PANTHER" id="PTHR21432">
    <property type="entry name" value="ACETYL-COA HYDROLASE-RELATED"/>
    <property type="match status" value="1"/>
</dbReference>
<dbReference type="Pfam" id="PF13336">
    <property type="entry name" value="AcetylCoA_hyd_C"/>
    <property type="match status" value="1"/>
</dbReference>
<keyword evidence="2" id="KW-0808">Transferase</keyword>
<dbReference type="InterPro" id="IPR037171">
    <property type="entry name" value="NagB/RpiA_transferase-like"/>
</dbReference>
<accession>A0A645EM02</accession>
<evidence type="ECO:0000259" key="1">
    <source>
        <dbReference type="Pfam" id="PF13336"/>
    </source>
</evidence>
<dbReference type="InterPro" id="IPR038460">
    <property type="entry name" value="AcetylCoA_hyd_C_sf"/>
</dbReference>
<dbReference type="EC" id="2.8.3.-" evidence="2"/>
<dbReference type="EMBL" id="VSSQ01048993">
    <property type="protein sequence ID" value="MPN03045.1"/>
    <property type="molecule type" value="Genomic_DNA"/>
</dbReference>
<reference evidence="2" key="1">
    <citation type="submission" date="2019-08" db="EMBL/GenBank/DDBJ databases">
        <authorList>
            <person name="Kucharzyk K."/>
            <person name="Murdoch R.W."/>
            <person name="Higgins S."/>
            <person name="Loffler F."/>
        </authorList>
    </citation>
    <scope>NUCLEOTIDE SEQUENCE</scope>
</reference>
<dbReference type="AlphaFoldDB" id="A0A645EM02"/>
<protein>
    <submittedName>
        <fullName evidence="2">Butanoate coenzyme A-transferase</fullName>
        <ecNumber evidence="2">2.8.3.-</ecNumber>
    </submittedName>
</protein>
<gene>
    <name evidence="2" type="ORF">SDC9_150268</name>
</gene>
<feature type="domain" description="Acetyl-CoA hydrolase/transferase C-terminal" evidence="1">
    <location>
        <begin position="78"/>
        <end position="230"/>
    </location>
</feature>
<dbReference type="Gene3D" id="3.40.1080.20">
    <property type="entry name" value="Acetyl-CoA hydrolase/transferase C-terminal domain"/>
    <property type="match status" value="1"/>
</dbReference>
<dbReference type="GO" id="GO:0006083">
    <property type="term" value="P:acetate metabolic process"/>
    <property type="evidence" value="ECO:0007669"/>
    <property type="project" value="InterPro"/>
</dbReference>
<proteinExistence type="predicted"/>
<dbReference type="SUPFAM" id="SSF100950">
    <property type="entry name" value="NagB/RpiA/CoA transferase-like"/>
    <property type="match status" value="1"/>
</dbReference>